<sequence length="63" mass="7493">MTEPTRIIEIKDGVLRVELDIRRTKPVFVQAYLLEAQRLFGQYMMNLQLEMQKNEAIKNKLKV</sequence>
<accession>A0A6H1ZX11</accession>
<dbReference type="AlphaFoldDB" id="A0A6H1ZX11"/>
<reference evidence="1" key="1">
    <citation type="submission" date="2020-03" db="EMBL/GenBank/DDBJ databases">
        <title>The deep terrestrial virosphere.</title>
        <authorList>
            <person name="Holmfeldt K."/>
            <person name="Nilsson E."/>
            <person name="Simone D."/>
            <person name="Lopez-Fernandez M."/>
            <person name="Wu X."/>
            <person name="de Brujin I."/>
            <person name="Lundin D."/>
            <person name="Andersson A."/>
            <person name="Bertilsson S."/>
            <person name="Dopson M."/>
        </authorList>
    </citation>
    <scope>NUCLEOTIDE SEQUENCE</scope>
    <source>
        <strain evidence="1">TM448A02448</strain>
    </source>
</reference>
<name>A0A6H1ZX11_9ZZZZ</name>
<dbReference type="EMBL" id="MT144308">
    <property type="protein sequence ID" value="QJA52048.1"/>
    <property type="molecule type" value="Genomic_DNA"/>
</dbReference>
<gene>
    <name evidence="1" type="ORF">TM448A02448_0009</name>
</gene>
<organism evidence="1">
    <name type="scientific">viral metagenome</name>
    <dbReference type="NCBI Taxonomy" id="1070528"/>
    <lineage>
        <taxon>unclassified sequences</taxon>
        <taxon>metagenomes</taxon>
        <taxon>organismal metagenomes</taxon>
    </lineage>
</organism>
<protein>
    <submittedName>
        <fullName evidence="1">Uncharacterized protein</fullName>
    </submittedName>
</protein>
<proteinExistence type="predicted"/>
<evidence type="ECO:0000313" key="1">
    <source>
        <dbReference type="EMBL" id="QJA52048.1"/>
    </source>
</evidence>